<dbReference type="EMBL" id="QZEY01000011">
    <property type="protein sequence ID" value="RJL27132.1"/>
    <property type="molecule type" value="Genomic_DNA"/>
</dbReference>
<dbReference type="AlphaFoldDB" id="A0A3A4B6E3"/>
<protein>
    <submittedName>
        <fullName evidence="6">NUDIX hydrolase</fullName>
    </submittedName>
</protein>
<dbReference type="RefSeq" id="WP_119929033.1">
    <property type="nucleotide sequence ID" value="NZ_QZEY01000011.1"/>
</dbReference>
<evidence type="ECO:0000256" key="4">
    <source>
        <dbReference type="RuleBase" id="RU003476"/>
    </source>
</evidence>
<feature type="domain" description="Nudix hydrolase" evidence="5">
    <location>
        <begin position="29"/>
        <end position="158"/>
    </location>
</feature>
<comment type="caution">
    <text evidence="6">The sequence shown here is derived from an EMBL/GenBank/DDBJ whole genome shotgun (WGS) entry which is preliminary data.</text>
</comment>
<dbReference type="Pfam" id="PF00293">
    <property type="entry name" value="NUDIX"/>
    <property type="match status" value="1"/>
</dbReference>
<evidence type="ECO:0000256" key="3">
    <source>
        <dbReference type="ARBA" id="ARBA00022801"/>
    </source>
</evidence>
<organism evidence="6 7">
    <name type="scientific">Bailinhaonella thermotolerans</name>
    <dbReference type="NCBI Taxonomy" id="1070861"/>
    <lineage>
        <taxon>Bacteria</taxon>
        <taxon>Bacillati</taxon>
        <taxon>Actinomycetota</taxon>
        <taxon>Actinomycetes</taxon>
        <taxon>Streptosporangiales</taxon>
        <taxon>Streptosporangiaceae</taxon>
        <taxon>Bailinhaonella</taxon>
    </lineage>
</organism>
<dbReference type="Proteomes" id="UP000265768">
    <property type="component" value="Unassembled WGS sequence"/>
</dbReference>
<dbReference type="PRINTS" id="PR00502">
    <property type="entry name" value="NUDIXFAMILY"/>
</dbReference>
<name>A0A3A4B6E3_9ACTN</name>
<sequence length="159" mass="17274">MGDVLAADGAGNLLTAFHTGAEEARFGDGALRLALAAVWDEAERLLLVFNRGRRCWELPGGQIDPGETPRQAAVRELREESGLHVPGLVFAGHARFVLGPRRHVEYGALYTGRARAHGGFTPTEEIGAICWWDGERPLAGPLQPLDAYLGELTRPARPR</sequence>
<proteinExistence type="inferred from homology"/>
<dbReference type="GO" id="GO:0016787">
    <property type="term" value="F:hydrolase activity"/>
    <property type="evidence" value="ECO:0007669"/>
    <property type="project" value="UniProtKB-KW"/>
</dbReference>
<comment type="similarity">
    <text evidence="2 4">Belongs to the Nudix hydrolase family.</text>
</comment>
<dbReference type="PROSITE" id="PS00893">
    <property type="entry name" value="NUDIX_BOX"/>
    <property type="match status" value="1"/>
</dbReference>
<evidence type="ECO:0000313" key="7">
    <source>
        <dbReference type="Proteomes" id="UP000265768"/>
    </source>
</evidence>
<keyword evidence="7" id="KW-1185">Reference proteome</keyword>
<evidence type="ECO:0000256" key="1">
    <source>
        <dbReference type="ARBA" id="ARBA00001946"/>
    </source>
</evidence>
<dbReference type="InterPro" id="IPR020476">
    <property type="entry name" value="Nudix_hydrolase"/>
</dbReference>
<gene>
    <name evidence="6" type="ORF">D5H75_25325</name>
</gene>
<dbReference type="SUPFAM" id="SSF55811">
    <property type="entry name" value="Nudix"/>
    <property type="match status" value="1"/>
</dbReference>
<evidence type="ECO:0000259" key="5">
    <source>
        <dbReference type="PROSITE" id="PS51462"/>
    </source>
</evidence>
<dbReference type="OrthoDB" id="9804442at2"/>
<dbReference type="InterPro" id="IPR020084">
    <property type="entry name" value="NUDIX_hydrolase_CS"/>
</dbReference>
<comment type="cofactor">
    <cofactor evidence="1">
        <name>Mg(2+)</name>
        <dbReference type="ChEBI" id="CHEBI:18420"/>
    </cofactor>
</comment>
<dbReference type="PROSITE" id="PS51462">
    <property type="entry name" value="NUDIX"/>
    <property type="match status" value="1"/>
</dbReference>
<dbReference type="InterPro" id="IPR015797">
    <property type="entry name" value="NUDIX_hydrolase-like_dom_sf"/>
</dbReference>
<dbReference type="CDD" id="cd02883">
    <property type="entry name" value="NUDIX_Hydrolase"/>
    <property type="match status" value="1"/>
</dbReference>
<evidence type="ECO:0000313" key="6">
    <source>
        <dbReference type="EMBL" id="RJL27132.1"/>
    </source>
</evidence>
<accession>A0A3A4B6E3</accession>
<dbReference type="PANTHER" id="PTHR43046:SF14">
    <property type="entry name" value="MUTT_NUDIX FAMILY PROTEIN"/>
    <property type="match status" value="1"/>
</dbReference>
<evidence type="ECO:0000256" key="2">
    <source>
        <dbReference type="ARBA" id="ARBA00005582"/>
    </source>
</evidence>
<keyword evidence="3 4" id="KW-0378">Hydrolase</keyword>
<dbReference type="InterPro" id="IPR000086">
    <property type="entry name" value="NUDIX_hydrolase_dom"/>
</dbReference>
<reference evidence="6 7" key="1">
    <citation type="submission" date="2018-09" db="EMBL/GenBank/DDBJ databases">
        <title>YIM 75507 draft genome.</title>
        <authorList>
            <person name="Tang S."/>
            <person name="Feng Y."/>
        </authorList>
    </citation>
    <scope>NUCLEOTIDE SEQUENCE [LARGE SCALE GENOMIC DNA]</scope>
    <source>
        <strain evidence="6 7">YIM 75507</strain>
    </source>
</reference>
<dbReference type="Gene3D" id="3.90.79.10">
    <property type="entry name" value="Nucleoside Triphosphate Pyrophosphohydrolase"/>
    <property type="match status" value="1"/>
</dbReference>
<dbReference type="PANTHER" id="PTHR43046">
    <property type="entry name" value="GDP-MANNOSE MANNOSYL HYDROLASE"/>
    <property type="match status" value="1"/>
</dbReference>